<accession>A0A1I7F0W9</accession>
<dbReference type="InterPro" id="IPR055259">
    <property type="entry name" value="YkvP/CgeB_Glyco_trans-like"/>
</dbReference>
<evidence type="ECO:0000259" key="1">
    <source>
        <dbReference type="Pfam" id="PF13524"/>
    </source>
</evidence>
<dbReference type="EMBL" id="FPBV01000001">
    <property type="protein sequence ID" value="SFU29794.1"/>
    <property type="molecule type" value="Genomic_DNA"/>
</dbReference>
<dbReference type="PANTHER" id="PTHR45947:SF3">
    <property type="entry name" value="SULFOQUINOVOSYL TRANSFERASE SQD2"/>
    <property type="match status" value="1"/>
</dbReference>
<dbReference type="RefSeq" id="WP_074948386.1">
    <property type="nucleotide sequence ID" value="NZ_FPBV01000001.1"/>
</dbReference>
<dbReference type="GO" id="GO:0016757">
    <property type="term" value="F:glycosyltransferase activity"/>
    <property type="evidence" value="ECO:0007669"/>
    <property type="project" value="TreeGrafter"/>
</dbReference>
<keyword evidence="2" id="KW-0808">Transferase</keyword>
<protein>
    <submittedName>
        <fullName evidence="2">Glycosyltransferase involved in cell wall bisynthesis</fullName>
    </submittedName>
</protein>
<dbReference type="Pfam" id="PF13524">
    <property type="entry name" value="Glyco_trans_1_2"/>
    <property type="match status" value="1"/>
</dbReference>
<feature type="domain" description="Spore protein YkvP/CgeB glycosyl transferase-like" evidence="1">
    <location>
        <begin position="213"/>
        <end position="322"/>
    </location>
</feature>
<organism evidence="2 3">
    <name type="scientific">Alicyclobacillus macrosporangiidus</name>
    <dbReference type="NCBI Taxonomy" id="392015"/>
    <lineage>
        <taxon>Bacteria</taxon>
        <taxon>Bacillati</taxon>
        <taxon>Bacillota</taxon>
        <taxon>Bacilli</taxon>
        <taxon>Bacillales</taxon>
        <taxon>Alicyclobacillaceae</taxon>
        <taxon>Alicyclobacillus</taxon>
    </lineage>
</organism>
<dbReference type="SUPFAM" id="SSF53756">
    <property type="entry name" value="UDP-Glycosyltransferase/glycogen phosphorylase"/>
    <property type="match status" value="1"/>
</dbReference>
<keyword evidence="3" id="KW-1185">Reference proteome</keyword>
<dbReference type="InterPro" id="IPR050194">
    <property type="entry name" value="Glycosyltransferase_grp1"/>
</dbReference>
<dbReference type="Gene3D" id="3.40.50.2000">
    <property type="entry name" value="Glycogen Phosphorylase B"/>
    <property type="match status" value="1"/>
</dbReference>
<evidence type="ECO:0000313" key="3">
    <source>
        <dbReference type="Proteomes" id="UP000183508"/>
    </source>
</evidence>
<dbReference type="PANTHER" id="PTHR45947">
    <property type="entry name" value="SULFOQUINOVOSYL TRANSFERASE SQD2"/>
    <property type="match status" value="1"/>
</dbReference>
<sequence length="327" mass="37426">MFVLHAPTEIAGQMGLLCGGLRSIGIRATGYNWFQSYIQYNENIINTDAFELAHFAYYLTRDADVLHFHNGDTLTVGHTELPALKAMGKKMVMHHWGGDVRAKWRTRQLNPYELTDAYFPDEEIDRHLRQLSEYIPTAIVQDYELYPYVKDYYQHVHVLPLACNVKQIAPVYPDPGRVVPLVLHAPTNREFKGSKYVEQAVERLRPMVPFEFQLIEHMPHARAMEIYAHGDIIVDQLLSGTYGMLSVEAMALGKVVVAYVRDDVRAHLPADFPIVVATPENLADVLLPLLHNAQLRHDIGKRSRAFVEQFHAVDRVAQQLLEIYRTL</sequence>
<dbReference type="Proteomes" id="UP000183508">
    <property type="component" value="Unassembled WGS sequence"/>
</dbReference>
<evidence type="ECO:0000313" key="2">
    <source>
        <dbReference type="EMBL" id="SFU29794.1"/>
    </source>
</evidence>
<name>A0A1I7F0W9_9BACL</name>
<proteinExistence type="predicted"/>
<dbReference type="AlphaFoldDB" id="A0A1I7F0W9"/>
<dbReference type="STRING" id="392015.SAMN05421543_1012"/>
<reference evidence="3" key="1">
    <citation type="submission" date="2016-10" db="EMBL/GenBank/DDBJ databases">
        <authorList>
            <person name="Varghese N."/>
        </authorList>
    </citation>
    <scope>NUCLEOTIDE SEQUENCE [LARGE SCALE GENOMIC DNA]</scope>
    <source>
        <strain evidence="3">DSM 17980</strain>
    </source>
</reference>
<gene>
    <name evidence="2" type="ORF">SAMN05421543_1012</name>
</gene>